<dbReference type="EMBL" id="KQ486633">
    <property type="protein sequence ID" value="KYP31036.1"/>
    <property type="molecule type" value="Genomic_DNA"/>
</dbReference>
<dbReference type="InterPro" id="IPR001584">
    <property type="entry name" value="Integrase_cat-core"/>
</dbReference>
<name>A0A151QL68_CAJCA</name>
<evidence type="ECO:0000256" key="5">
    <source>
        <dbReference type="ARBA" id="ARBA00022759"/>
    </source>
</evidence>
<dbReference type="Pfam" id="PF03732">
    <property type="entry name" value="Retrotrans_gag"/>
    <property type="match status" value="1"/>
</dbReference>
<feature type="compositionally biased region" description="Low complexity" evidence="9">
    <location>
        <begin position="469"/>
        <end position="479"/>
    </location>
</feature>
<dbReference type="GO" id="GO:0015074">
    <property type="term" value="P:DNA integration"/>
    <property type="evidence" value="ECO:0007669"/>
    <property type="project" value="InterPro"/>
</dbReference>
<dbReference type="PANTHER" id="PTHR37984">
    <property type="entry name" value="PROTEIN CBG26694"/>
    <property type="match status" value="1"/>
</dbReference>
<dbReference type="InterPro" id="IPR036397">
    <property type="entry name" value="RNaseH_sf"/>
</dbReference>
<evidence type="ECO:0000256" key="1">
    <source>
        <dbReference type="ARBA" id="ARBA00012493"/>
    </source>
</evidence>
<sequence>MDNRERNEGGNNVVDQPKKSIKQLNQFDDNFESLVGATPTFTTDFEIKGSLVHSLPKFHGLPGENPYTHISSLHMHCMTMKPVGAKLEEVMWKVFHLTLEGKAKVWYMSLPRYTPDAYQTWDNLKKHFIEKYYPSNKVAAARKEIASSRQEEGETFYGYWTRVQDMVAKCPNHQMPLEHLVQAFVYGLTDEDAKMLNAAANGSIEDMPPDEAMELIKKLALSRQNITTRDTRALKEISPADRDPLLVKVVHELSALTKRVDGLSIQSPRSPTQQLAMVGASCTFCDSPMHISADCPGQYEDVNAMYQARPGQYQQRDPYSNTYNPGWRDHPNFRYGNSGNQNTQGFSSGQSQGNYPSRGGNSYDIGAKFDQERSITDDKIKAVASHVDSCFTNIMNKFEQMEVKHDNLNSFVTQLSNKKSDEQARSSGATPSNTVINPKSLNAISLRSGRKVRFEDKEGDEQIEEIVCESPPLSPLKLSESSKETRLREKVEEKKKEQQEEPKEKEEQKEKEEAINKAISTQKGKEVSISDLPFPNSYLLSKKVKEVKTDEEALNLFTKLEVNIPLLELVRKVPKYAKVLKELCTNKRRFRPNERVQVSSNVSALFKPQIPVKCQDPGSFTIPCTIGKVTIGGALLDLGAAINVMPKSVYQALGVKTLQPTTVILQLADRSIRRPDGIIEDLLVRVKDLLIPADFYVLDMAAEVPQDSTLILGRPFLRTANTVISMKEGTISMEVGDHKVNFNMYEAMKHPYEDYSLLGVSAIDIIMEDEHVGYKLDDDNSESTVDAFSDGYFSFTELLHADDDTLASFSSLYSFPSTCSCGGDPSCLNCMSVDYTRGTPQSDTFSGLVLNYEKCHFMVDQGIVLGHLISEKGIEVDKAKIEVISSLPYPTCVKEIRSFLGHAGFYRRFIKDFSKIAYPLSQLLQKDAEFDFNEACRSAFDELKSRLVSPPILSAPNWQLHFEISCDASNFAVGAMLGQKENRVSRVIAYASKTLDPAQINYTTTEKELFAVVFALEKFRPYLLNSKVVVFSDHAAVKYLFSKPHSKPRLLRWALLLQEFDIEIKDRPGAENHVADHLSRLPEDTKGVDSSNSTFDAFPDSLLCTIARHEPWYAHIVNFLISGVTPPSMSTFQVQKLKGDAKFYAWDAPHLWRLCADQVIRRCIPEEEQESILTACHTLACGGHFGGKKTSRKVLDCGFYWPTLVKDSVNFCKTCDKCQRFGGLGWKQEMPQQPILFCEIFDVWGIDFMGPFPPSNGFTYILLAVDYVSKWIEAVPTRKDDAQTVAKFVKSNILCRFGIPRAIISDQGTHFCNRLFNSLLAKHGVRHKVSTPYHPQTNGQAEVSNREVKKILERVVQPSRKDWSSRLEEALWAYRTAYKTPIGMSPYRLVFGKACHLPVELEHKAYWAVRKCNLDMEAAGEERKLQLQELDEMRAEAYENARLYKEKTKKIHDKGILRKCFSVGDKVLKFKARFKFKQGMMKTRWDGPFTVTKVFPYGAVEIMEDSTGAVHLVNGHLLKLFKENSKPP</sequence>
<evidence type="ECO:0000256" key="6">
    <source>
        <dbReference type="ARBA" id="ARBA00022801"/>
    </source>
</evidence>
<gene>
    <name evidence="11" type="ORF">KK1_049186</name>
</gene>
<evidence type="ECO:0000259" key="10">
    <source>
        <dbReference type="PROSITE" id="PS50994"/>
    </source>
</evidence>
<dbReference type="CDD" id="cd00303">
    <property type="entry name" value="retropepsin_like"/>
    <property type="match status" value="1"/>
</dbReference>
<evidence type="ECO:0000256" key="8">
    <source>
        <dbReference type="SAM" id="Coils"/>
    </source>
</evidence>
<dbReference type="Pfam" id="PF00665">
    <property type="entry name" value="rve"/>
    <property type="match status" value="1"/>
</dbReference>
<dbReference type="Gramene" id="C.cajan_48322.t">
    <property type="protein sequence ID" value="C.cajan_48322.t"/>
    <property type="gene ID" value="C.cajan_48322"/>
</dbReference>
<evidence type="ECO:0000256" key="2">
    <source>
        <dbReference type="ARBA" id="ARBA00022679"/>
    </source>
</evidence>
<dbReference type="Gene3D" id="3.30.420.10">
    <property type="entry name" value="Ribonuclease H-like superfamily/Ribonuclease H"/>
    <property type="match status" value="1"/>
</dbReference>
<dbReference type="InterPro" id="IPR012337">
    <property type="entry name" value="RNaseH-like_sf"/>
</dbReference>
<dbReference type="InterPro" id="IPR005162">
    <property type="entry name" value="Retrotrans_gag_dom"/>
</dbReference>
<evidence type="ECO:0000256" key="3">
    <source>
        <dbReference type="ARBA" id="ARBA00022695"/>
    </source>
</evidence>
<dbReference type="OMA" id="MHISADC"/>
<dbReference type="GO" id="GO:0003964">
    <property type="term" value="F:RNA-directed DNA polymerase activity"/>
    <property type="evidence" value="ECO:0007669"/>
    <property type="project" value="UniProtKB-KW"/>
</dbReference>
<dbReference type="InterPro" id="IPR021109">
    <property type="entry name" value="Peptidase_aspartic_dom_sf"/>
</dbReference>
<proteinExistence type="predicted"/>
<evidence type="ECO:0000256" key="7">
    <source>
        <dbReference type="ARBA" id="ARBA00022918"/>
    </source>
</evidence>
<dbReference type="FunFam" id="3.30.420.10:FF:000032">
    <property type="entry name" value="Retrovirus-related Pol polyprotein from transposon 297-like Protein"/>
    <property type="match status" value="1"/>
</dbReference>
<dbReference type="EC" id="2.7.7.49" evidence="1"/>
<evidence type="ECO:0000256" key="4">
    <source>
        <dbReference type="ARBA" id="ARBA00022722"/>
    </source>
</evidence>
<dbReference type="GO" id="GO:0003676">
    <property type="term" value="F:nucleic acid binding"/>
    <property type="evidence" value="ECO:0007669"/>
    <property type="project" value="InterPro"/>
</dbReference>
<evidence type="ECO:0000313" key="12">
    <source>
        <dbReference type="Proteomes" id="UP000075243"/>
    </source>
</evidence>
<keyword evidence="7" id="KW-0695">RNA-directed DNA polymerase</keyword>
<dbReference type="InterPro" id="IPR043128">
    <property type="entry name" value="Rev_trsase/Diguanyl_cyclase"/>
</dbReference>
<feature type="compositionally biased region" description="Polar residues" evidence="9">
    <location>
        <begin position="425"/>
        <end position="439"/>
    </location>
</feature>
<dbReference type="InterPro" id="IPR041588">
    <property type="entry name" value="Integrase_H2C2"/>
</dbReference>
<dbReference type="InterPro" id="IPR041373">
    <property type="entry name" value="RT_RNaseH"/>
</dbReference>
<keyword evidence="12" id="KW-1185">Reference proteome</keyword>
<feature type="coiled-coil region" evidence="8">
    <location>
        <begin position="1416"/>
        <end position="1447"/>
    </location>
</feature>
<keyword evidence="8" id="KW-0175">Coiled coil</keyword>
<keyword evidence="6" id="KW-0378">Hydrolase</keyword>
<dbReference type="InterPro" id="IPR050951">
    <property type="entry name" value="Retrovirus_Pol_polyprotein"/>
</dbReference>
<dbReference type="Proteomes" id="UP000075243">
    <property type="component" value="Unassembled WGS sequence"/>
</dbReference>
<feature type="region of interest" description="Disordered" evidence="9">
    <location>
        <begin position="331"/>
        <end position="365"/>
    </location>
</feature>
<dbReference type="Gene3D" id="2.40.70.10">
    <property type="entry name" value="Acid Proteases"/>
    <property type="match status" value="1"/>
</dbReference>
<dbReference type="GO" id="GO:0004519">
    <property type="term" value="F:endonuclease activity"/>
    <property type="evidence" value="ECO:0007669"/>
    <property type="project" value="UniProtKB-KW"/>
</dbReference>
<dbReference type="InterPro" id="IPR043502">
    <property type="entry name" value="DNA/RNA_pol_sf"/>
</dbReference>
<dbReference type="Pfam" id="PF17917">
    <property type="entry name" value="RT_RNaseH"/>
    <property type="match status" value="1"/>
</dbReference>
<keyword evidence="4" id="KW-0540">Nuclease</keyword>
<keyword evidence="2" id="KW-0808">Transferase</keyword>
<accession>A0A151QL68</accession>
<dbReference type="CDD" id="cd09274">
    <property type="entry name" value="RNase_HI_RT_Ty3"/>
    <property type="match status" value="1"/>
</dbReference>
<feature type="compositionally biased region" description="Polar residues" evidence="9">
    <location>
        <begin position="335"/>
        <end position="355"/>
    </location>
</feature>
<feature type="region of interest" description="Disordered" evidence="9">
    <location>
        <begin position="467"/>
        <end position="513"/>
    </location>
</feature>
<dbReference type="Gene3D" id="1.10.340.70">
    <property type="match status" value="1"/>
</dbReference>
<organism evidence="11 12">
    <name type="scientific">Cajanus cajan</name>
    <name type="common">Pigeon pea</name>
    <name type="synonym">Cajanus indicus</name>
    <dbReference type="NCBI Taxonomy" id="3821"/>
    <lineage>
        <taxon>Eukaryota</taxon>
        <taxon>Viridiplantae</taxon>
        <taxon>Streptophyta</taxon>
        <taxon>Embryophyta</taxon>
        <taxon>Tracheophyta</taxon>
        <taxon>Spermatophyta</taxon>
        <taxon>Magnoliopsida</taxon>
        <taxon>eudicotyledons</taxon>
        <taxon>Gunneridae</taxon>
        <taxon>Pentapetalae</taxon>
        <taxon>rosids</taxon>
        <taxon>fabids</taxon>
        <taxon>Fabales</taxon>
        <taxon>Fabaceae</taxon>
        <taxon>Papilionoideae</taxon>
        <taxon>50 kb inversion clade</taxon>
        <taxon>NPAAA clade</taxon>
        <taxon>indigoferoid/millettioid clade</taxon>
        <taxon>Phaseoleae</taxon>
        <taxon>Cajanus</taxon>
    </lineage>
</organism>
<protein>
    <recommendedName>
        <fullName evidence="1">RNA-directed DNA polymerase</fullName>
        <ecNumber evidence="1">2.7.7.49</ecNumber>
    </recommendedName>
</protein>
<dbReference type="SUPFAM" id="SSF56672">
    <property type="entry name" value="DNA/RNA polymerases"/>
    <property type="match status" value="1"/>
</dbReference>
<dbReference type="PROSITE" id="PS50994">
    <property type="entry name" value="INTEGRASE"/>
    <property type="match status" value="1"/>
</dbReference>
<dbReference type="Pfam" id="PF17921">
    <property type="entry name" value="Integrase_H2C2"/>
    <property type="match status" value="1"/>
</dbReference>
<dbReference type="GO" id="GO:0016787">
    <property type="term" value="F:hydrolase activity"/>
    <property type="evidence" value="ECO:0007669"/>
    <property type="project" value="UniProtKB-KW"/>
</dbReference>
<dbReference type="FunFam" id="3.10.20.370:FF:000001">
    <property type="entry name" value="Retrovirus-related Pol polyprotein from transposon 17.6-like protein"/>
    <property type="match status" value="1"/>
</dbReference>
<evidence type="ECO:0000256" key="9">
    <source>
        <dbReference type="SAM" id="MobiDB-lite"/>
    </source>
</evidence>
<feature type="region of interest" description="Disordered" evidence="9">
    <location>
        <begin position="417"/>
        <end position="439"/>
    </location>
</feature>
<evidence type="ECO:0000313" key="11">
    <source>
        <dbReference type="EMBL" id="KYP31036.1"/>
    </source>
</evidence>
<dbReference type="PANTHER" id="PTHR37984:SF5">
    <property type="entry name" value="PROTEIN NYNRIN-LIKE"/>
    <property type="match status" value="1"/>
</dbReference>
<dbReference type="FunFam" id="3.30.70.270:FF:000020">
    <property type="entry name" value="Transposon Tf2-6 polyprotein-like Protein"/>
    <property type="match status" value="1"/>
</dbReference>
<feature type="compositionally biased region" description="Basic and acidic residues" evidence="9">
    <location>
        <begin position="480"/>
        <end position="513"/>
    </location>
</feature>
<dbReference type="SUPFAM" id="SSF53098">
    <property type="entry name" value="Ribonuclease H-like"/>
    <property type="match status" value="1"/>
</dbReference>
<dbReference type="Gene3D" id="3.30.70.270">
    <property type="match status" value="1"/>
</dbReference>
<keyword evidence="5" id="KW-0255">Endonuclease</keyword>
<reference evidence="11" key="1">
    <citation type="journal article" date="2012" name="Nat. Biotechnol.">
        <title>Draft genome sequence of pigeonpea (Cajanus cajan), an orphan legume crop of resource-poor farmers.</title>
        <authorList>
            <person name="Varshney R.K."/>
            <person name="Chen W."/>
            <person name="Li Y."/>
            <person name="Bharti A.K."/>
            <person name="Saxena R.K."/>
            <person name="Schlueter J.A."/>
            <person name="Donoghue M.T."/>
            <person name="Azam S."/>
            <person name="Fan G."/>
            <person name="Whaley A.M."/>
            <person name="Farmer A.D."/>
            <person name="Sheridan J."/>
            <person name="Iwata A."/>
            <person name="Tuteja R."/>
            <person name="Penmetsa R.V."/>
            <person name="Wu W."/>
            <person name="Upadhyaya H.D."/>
            <person name="Yang S.P."/>
            <person name="Shah T."/>
            <person name="Saxena K.B."/>
            <person name="Michael T."/>
            <person name="McCombie W.R."/>
            <person name="Yang B."/>
            <person name="Zhang G."/>
            <person name="Yang H."/>
            <person name="Wang J."/>
            <person name="Spillane C."/>
            <person name="Cook D.R."/>
            <person name="May G.D."/>
            <person name="Xu X."/>
            <person name="Jackson S.A."/>
        </authorList>
    </citation>
    <scope>NUCLEOTIDE SEQUENCE [LARGE SCALE GENOMIC DNA]</scope>
</reference>
<keyword evidence="3" id="KW-0548">Nucleotidyltransferase</keyword>
<feature type="domain" description="Integrase catalytic" evidence="10">
    <location>
        <begin position="1230"/>
        <end position="1394"/>
    </location>
</feature>